<dbReference type="RefSeq" id="WP_074705915.1">
    <property type="nucleotide sequence ID" value="NZ_FOHI01000003.1"/>
</dbReference>
<protein>
    <submittedName>
        <fullName evidence="2">Uncharacterized protein</fullName>
    </submittedName>
</protein>
<feature type="region of interest" description="Disordered" evidence="1">
    <location>
        <begin position="1"/>
        <end position="20"/>
    </location>
</feature>
<evidence type="ECO:0000256" key="1">
    <source>
        <dbReference type="SAM" id="MobiDB-lite"/>
    </source>
</evidence>
<dbReference type="EMBL" id="FOHI01000003">
    <property type="protein sequence ID" value="SET07866.1"/>
    <property type="molecule type" value="Genomic_DNA"/>
</dbReference>
<evidence type="ECO:0000313" key="3">
    <source>
        <dbReference type="Proteomes" id="UP000183339"/>
    </source>
</evidence>
<organism evidence="2 3">
    <name type="scientific">Nitrosospira multiformis</name>
    <dbReference type="NCBI Taxonomy" id="1231"/>
    <lineage>
        <taxon>Bacteria</taxon>
        <taxon>Pseudomonadati</taxon>
        <taxon>Pseudomonadota</taxon>
        <taxon>Betaproteobacteria</taxon>
        <taxon>Nitrosomonadales</taxon>
        <taxon>Nitrosomonadaceae</taxon>
        <taxon>Nitrosospira</taxon>
    </lineage>
</organism>
<accession>A0A1I0BLN4</accession>
<evidence type="ECO:0000313" key="2">
    <source>
        <dbReference type="EMBL" id="SET07866.1"/>
    </source>
</evidence>
<proteinExistence type="predicted"/>
<dbReference type="Proteomes" id="UP000183339">
    <property type="component" value="Unassembled WGS sequence"/>
</dbReference>
<sequence>MTKRMRRDLSGGGGQVPELCRKQGMSDTRFAVDHLAFSTVLAAYRAATFPRQALLSTLESAVAKAFMGD</sequence>
<dbReference type="AlphaFoldDB" id="A0A1I0BLN4"/>
<name>A0A1I0BLN4_9PROT</name>
<gene>
    <name evidence="2" type="ORF">SAMN05216412_10367</name>
</gene>
<reference evidence="2 3" key="1">
    <citation type="submission" date="2016-10" db="EMBL/GenBank/DDBJ databases">
        <authorList>
            <person name="de Groot N.N."/>
        </authorList>
    </citation>
    <scope>NUCLEOTIDE SEQUENCE [LARGE SCALE GENOMIC DNA]</scope>
    <source>
        <strain evidence="2 3">Nl7</strain>
    </source>
</reference>